<dbReference type="Proteomes" id="UP000070444">
    <property type="component" value="Unassembled WGS sequence"/>
</dbReference>
<evidence type="ECO:0000256" key="1">
    <source>
        <dbReference type="ARBA" id="ARBA00022723"/>
    </source>
</evidence>
<gene>
    <name evidence="5" type="ORF">CONCODRAFT_37409</name>
</gene>
<dbReference type="InterPro" id="IPR008922">
    <property type="entry name" value="Di-copper_centre_dom_sf"/>
</dbReference>
<feature type="chain" id="PRO_5007294703" evidence="3">
    <location>
        <begin position="20"/>
        <end position="135"/>
    </location>
</feature>
<protein>
    <submittedName>
        <fullName evidence="5">Di-copper centre-containing protein</fullName>
    </submittedName>
</protein>
<dbReference type="AlphaFoldDB" id="A0A137PB18"/>
<dbReference type="OrthoDB" id="6132182at2759"/>
<dbReference type="Pfam" id="PF00264">
    <property type="entry name" value="Tyrosinase"/>
    <property type="match status" value="1"/>
</dbReference>
<evidence type="ECO:0000259" key="4">
    <source>
        <dbReference type="Pfam" id="PF00264"/>
    </source>
</evidence>
<dbReference type="SUPFAM" id="SSF48056">
    <property type="entry name" value="Di-copper centre-containing domain"/>
    <property type="match status" value="1"/>
</dbReference>
<proteinExistence type="predicted"/>
<dbReference type="InterPro" id="IPR050316">
    <property type="entry name" value="Tyrosinase/Hemocyanin"/>
</dbReference>
<accession>A0A137PB18</accession>
<dbReference type="GO" id="GO:0046872">
    <property type="term" value="F:metal ion binding"/>
    <property type="evidence" value="ECO:0007669"/>
    <property type="project" value="UniProtKB-KW"/>
</dbReference>
<dbReference type="InterPro" id="IPR002227">
    <property type="entry name" value="Tyrosinase_Cu-bd"/>
</dbReference>
<keyword evidence="2" id="KW-0186">Copper</keyword>
<evidence type="ECO:0000256" key="3">
    <source>
        <dbReference type="SAM" id="SignalP"/>
    </source>
</evidence>
<feature type="non-terminal residue" evidence="5">
    <location>
        <position position="135"/>
    </location>
</feature>
<dbReference type="Gene3D" id="1.10.1280.10">
    <property type="entry name" value="Di-copper center containing domain from catechol oxidase"/>
    <property type="match status" value="1"/>
</dbReference>
<feature type="domain" description="Tyrosinase copper-binding" evidence="4">
    <location>
        <begin position="59"/>
        <end position="119"/>
    </location>
</feature>
<evidence type="ECO:0000256" key="2">
    <source>
        <dbReference type="ARBA" id="ARBA00023008"/>
    </source>
</evidence>
<name>A0A137PB18_CONC2</name>
<evidence type="ECO:0000313" key="6">
    <source>
        <dbReference type="Proteomes" id="UP000070444"/>
    </source>
</evidence>
<sequence length="135" mass="15936">MNLLKLLLNTLIFSGIVSSQKCGRTLVRKEIREMSAYERKAFMNALTKLYKNKPIAGSKLHKLDFFGWSHTQMYYDIHQQPSFFPWHRYFLQLFQLMILQVDPTVVIPYWDWTKDSQEPHKSPVLTDAFYGSNGN</sequence>
<dbReference type="GO" id="GO:0016491">
    <property type="term" value="F:oxidoreductase activity"/>
    <property type="evidence" value="ECO:0007669"/>
    <property type="project" value="InterPro"/>
</dbReference>
<dbReference type="STRING" id="796925.A0A137PB18"/>
<feature type="signal peptide" evidence="3">
    <location>
        <begin position="1"/>
        <end position="19"/>
    </location>
</feature>
<dbReference type="OMA" id="TAFLPWH"/>
<organism evidence="5 6">
    <name type="scientific">Conidiobolus coronatus (strain ATCC 28846 / CBS 209.66 / NRRL 28638)</name>
    <name type="common">Delacroixia coronata</name>
    <dbReference type="NCBI Taxonomy" id="796925"/>
    <lineage>
        <taxon>Eukaryota</taxon>
        <taxon>Fungi</taxon>
        <taxon>Fungi incertae sedis</taxon>
        <taxon>Zoopagomycota</taxon>
        <taxon>Entomophthoromycotina</taxon>
        <taxon>Entomophthoromycetes</taxon>
        <taxon>Entomophthorales</taxon>
        <taxon>Ancylistaceae</taxon>
        <taxon>Conidiobolus</taxon>
    </lineage>
</organism>
<dbReference type="PRINTS" id="PR00092">
    <property type="entry name" value="TYROSINASE"/>
</dbReference>
<keyword evidence="1" id="KW-0479">Metal-binding</keyword>
<dbReference type="PANTHER" id="PTHR11474:SF126">
    <property type="entry name" value="TYROSINASE-LIKE PROTEIN TYR-1-RELATED"/>
    <property type="match status" value="1"/>
</dbReference>
<keyword evidence="6" id="KW-1185">Reference proteome</keyword>
<keyword evidence="3" id="KW-0732">Signal</keyword>
<evidence type="ECO:0000313" key="5">
    <source>
        <dbReference type="EMBL" id="KXN72122.1"/>
    </source>
</evidence>
<dbReference type="EMBL" id="KQ964460">
    <property type="protein sequence ID" value="KXN72122.1"/>
    <property type="molecule type" value="Genomic_DNA"/>
</dbReference>
<dbReference type="PANTHER" id="PTHR11474">
    <property type="entry name" value="TYROSINASE FAMILY MEMBER"/>
    <property type="match status" value="1"/>
</dbReference>
<reference evidence="5 6" key="1">
    <citation type="journal article" date="2015" name="Genome Biol. Evol.">
        <title>Phylogenomic analyses indicate that early fungi evolved digesting cell walls of algal ancestors of land plants.</title>
        <authorList>
            <person name="Chang Y."/>
            <person name="Wang S."/>
            <person name="Sekimoto S."/>
            <person name="Aerts A.L."/>
            <person name="Choi C."/>
            <person name="Clum A."/>
            <person name="LaButti K.M."/>
            <person name="Lindquist E.A."/>
            <person name="Yee Ngan C."/>
            <person name="Ohm R.A."/>
            <person name="Salamov A.A."/>
            <person name="Grigoriev I.V."/>
            <person name="Spatafora J.W."/>
            <person name="Berbee M.L."/>
        </authorList>
    </citation>
    <scope>NUCLEOTIDE SEQUENCE [LARGE SCALE GENOMIC DNA]</scope>
    <source>
        <strain evidence="5 6">NRRL 28638</strain>
    </source>
</reference>